<dbReference type="PANTHER" id="PTHR30335:SF0">
    <property type="entry name" value="ION-TRANSLOCATING OXIDOREDUCTASE COMPLEX SUBUNIT A"/>
    <property type="match status" value="1"/>
</dbReference>
<keyword evidence="6 7" id="KW-0472">Membrane</keyword>
<feature type="transmembrane region" description="Helical" evidence="7">
    <location>
        <begin position="142"/>
        <end position="159"/>
    </location>
</feature>
<sequence length="202" mass="21917">MNVLSEFLIIALSAAVLQNAVFTRGLGSSRDTLMMGAPRRIFAFGAALTFITVVSAALAWPLNRLLREQQLSTRLGIRYLTSISTLACVCAVFTLLYLVTRAWFPRIHYPLRRDAANAAFSCAVLGTILIAFSGGYGFVKTVGFAFGSGIGYTAALLLVREGRRRIALSDVPRAFRGLPIMLLYIGILSLAIYGLIGHQLPT</sequence>
<dbReference type="InterPro" id="IPR050133">
    <property type="entry name" value="NqrDE/RnfAE_oxidrdctase"/>
</dbReference>
<gene>
    <name evidence="8" type="ORF">D4A47_12100</name>
</gene>
<keyword evidence="8" id="KW-0830">Ubiquinone</keyword>
<comment type="subcellular location">
    <subcellularLocation>
        <location evidence="1">Endomembrane system</location>
        <topology evidence="1">Multi-pass membrane protein</topology>
    </subcellularLocation>
</comment>
<evidence type="ECO:0000256" key="1">
    <source>
        <dbReference type="ARBA" id="ARBA00004127"/>
    </source>
</evidence>
<feature type="transmembrane region" description="Helical" evidence="7">
    <location>
        <begin position="6"/>
        <end position="22"/>
    </location>
</feature>
<keyword evidence="9" id="KW-1185">Reference proteome</keyword>
<feature type="transmembrane region" description="Helical" evidence="7">
    <location>
        <begin position="180"/>
        <end position="200"/>
    </location>
</feature>
<evidence type="ECO:0000256" key="7">
    <source>
        <dbReference type="SAM" id="Phobius"/>
    </source>
</evidence>
<reference evidence="8 9" key="1">
    <citation type="submission" date="2018-10" db="EMBL/GenBank/DDBJ databases">
        <title>Anaerotruncus faecis sp. nov., isolated from human feces.</title>
        <authorList>
            <person name="Wang Y.-J."/>
        </authorList>
    </citation>
    <scope>NUCLEOTIDE SEQUENCE [LARGE SCALE GENOMIC DNA]</scope>
    <source>
        <strain evidence="8 9">22A2-44</strain>
    </source>
</reference>
<keyword evidence="4" id="KW-1278">Translocase</keyword>
<dbReference type="GO" id="GO:0012505">
    <property type="term" value="C:endomembrane system"/>
    <property type="evidence" value="ECO:0007669"/>
    <property type="project" value="UniProtKB-SubCell"/>
</dbReference>
<dbReference type="AlphaFoldDB" id="A0A498CKA6"/>
<protein>
    <submittedName>
        <fullName evidence="8">NADH:ubiquinone oxidoreductase, subunit RnfA</fullName>
    </submittedName>
</protein>
<accession>A0A498CKA6</accession>
<keyword evidence="2" id="KW-0813">Transport</keyword>
<dbReference type="Pfam" id="PF02508">
    <property type="entry name" value="Rnf-Nqr"/>
    <property type="match status" value="1"/>
</dbReference>
<organism evidence="8 9">
    <name type="scientific">Anaerotruncus massiliensis</name>
    <name type="common">ex Liu et al. 2021</name>
    <dbReference type="NCBI Taxonomy" id="2321404"/>
    <lineage>
        <taxon>Bacteria</taxon>
        <taxon>Bacillati</taxon>
        <taxon>Bacillota</taxon>
        <taxon>Clostridia</taxon>
        <taxon>Eubacteriales</taxon>
        <taxon>Oscillospiraceae</taxon>
        <taxon>Anaerotruncus</taxon>
    </lineage>
</organism>
<dbReference type="PANTHER" id="PTHR30335">
    <property type="entry name" value="INTEGRAL MEMBRANE PROTEIN OF SOXR-REDUCING COMPLEX"/>
    <property type="match status" value="1"/>
</dbReference>
<evidence type="ECO:0000313" key="9">
    <source>
        <dbReference type="Proteomes" id="UP000276301"/>
    </source>
</evidence>
<keyword evidence="3 7" id="KW-0812">Transmembrane</keyword>
<evidence type="ECO:0000256" key="6">
    <source>
        <dbReference type="ARBA" id="ARBA00023136"/>
    </source>
</evidence>
<feature type="transmembrane region" description="Helical" evidence="7">
    <location>
        <begin position="82"/>
        <end position="104"/>
    </location>
</feature>
<comment type="caution">
    <text evidence="8">The sequence shown here is derived from an EMBL/GenBank/DDBJ whole genome shotgun (WGS) entry which is preliminary data.</text>
</comment>
<dbReference type="RefSeq" id="WP_101549440.1">
    <property type="nucleotide sequence ID" value="NZ_DBFBJK010000005.1"/>
</dbReference>
<feature type="transmembrane region" description="Helical" evidence="7">
    <location>
        <begin position="42"/>
        <end position="62"/>
    </location>
</feature>
<name>A0A498CKA6_9FIRM</name>
<evidence type="ECO:0000256" key="3">
    <source>
        <dbReference type="ARBA" id="ARBA00022692"/>
    </source>
</evidence>
<evidence type="ECO:0000256" key="4">
    <source>
        <dbReference type="ARBA" id="ARBA00022967"/>
    </source>
</evidence>
<evidence type="ECO:0000256" key="2">
    <source>
        <dbReference type="ARBA" id="ARBA00022448"/>
    </source>
</evidence>
<dbReference type="GO" id="GO:0005886">
    <property type="term" value="C:plasma membrane"/>
    <property type="evidence" value="ECO:0007669"/>
    <property type="project" value="TreeGrafter"/>
</dbReference>
<evidence type="ECO:0000256" key="5">
    <source>
        <dbReference type="ARBA" id="ARBA00022989"/>
    </source>
</evidence>
<evidence type="ECO:0000313" key="8">
    <source>
        <dbReference type="EMBL" id="RLL08572.1"/>
    </source>
</evidence>
<dbReference type="InterPro" id="IPR003667">
    <property type="entry name" value="NqrDE/RnfAE"/>
</dbReference>
<keyword evidence="5 7" id="KW-1133">Transmembrane helix</keyword>
<dbReference type="Proteomes" id="UP000276301">
    <property type="component" value="Unassembled WGS sequence"/>
</dbReference>
<feature type="transmembrane region" description="Helical" evidence="7">
    <location>
        <begin position="116"/>
        <end position="136"/>
    </location>
</feature>
<dbReference type="EMBL" id="RCHT01000032">
    <property type="protein sequence ID" value="RLL08572.1"/>
    <property type="molecule type" value="Genomic_DNA"/>
</dbReference>
<proteinExistence type="predicted"/>